<name>A0ABT4PFS7_9BACT</name>
<dbReference type="EMBL" id="JAPZVM010000002">
    <property type="protein sequence ID" value="MCZ8371901.1"/>
    <property type="molecule type" value="Genomic_DNA"/>
</dbReference>
<sequence length="129" mass="14914">METKESLRIIINEIDDITNQCRLIANQCVEKLLYRINIEGKSIGIALLEDSFLMDLRNLAVQICRIDRLHIVEYGMALLTFPIHSFLKKEDYETVEVFLQEYLSYLSLSIIPEEILLGTSDSILLLYTS</sequence>
<dbReference type="Proteomes" id="UP001141933">
    <property type="component" value="Unassembled WGS sequence"/>
</dbReference>
<dbReference type="RefSeq" id="WP_269876963.1">
    <property type="nucleotide sequence ID" value="NZ_JAPZVM010000002.1"/>
</dbReference>
<proteinExistence type="predicted"/>
<organism evidence="1 2">
    <name type="scientific">Phocaeicola acetigenes</name>
    <dbReference type="NCBI Taxonomy" id="3016083"/>
    <lineage>
        <taxon>Bacteria</taxon>
        <taxon>Pseudomonadati</taxon>
        <taxon>Bacteroidota</taxon>
        <taxon>Bacteroidia</taxon>
        <taxon>Bacteroidales</taxon>
        <taxon>Bacteroidaceae</taxon>
        <taxon>Phocaeicola</taxon>
    </lineage>
</organism>
<accession>A0ABT4PFS7</accession>
<comment type="caution">
    <text evidence="1">The sequence shown here is derived from an EMBL/GenBank/DDBJ whole genome shotgun (WGS) entry which is preliminary data.</text>
</comment>
<gene>
    <name evidence="1" type="ORF">O6P32_04155</name>
</gene>
<evidence type="ECO:0000313" key="2">
    <source>
        <dbReference type="Proteomes" id="UP001141933"/>
    </source>
</evidence>
<keyword evidence="2" id="KW-1185">Reference proteome</keyword>
<reference evidence="1" key="1">
    <citation type="submission" date="2022-12" db="EMBL/GenBank/DDBJ databases">
        <title>Phocaeicola acetigenes sp. nov., isolated feces from a healthy human.</title>
        <authorList>
            <person name="Do H."/>
            <person name="Ha Y.B."/>
            <person name="Kim J.-S."/>
            <person name="Suh M.K."/>
            <person name="Kim H.S."/>
            <person name="Lee J.-S."/>
        </authorList>
    </citation>
    <scope>NUCLEOTIDE SEQUENCE</scope>
    <source>
        <strain evidence="1">KGMB11183</strain>
    </source>
</reference>
<evidence type="ECO:0000313" key="1">
    <source>
        <dbReference type="EMBL" id="MCZ8371901.1"/>
    </source>
</evidence>
<protein>
    <submittedName>
        <fullName evidence="1">Uncharacterized protein</fullName>
    </submittedName>
</protein>